<feature type="signal peptide" evidence="1">
    <location>
        <begin position="1"/>
        <end position="23"/>
    </location>
</feature>
<dbReference type="Pfam" id="PF14534">
    <property type="entry name" value="DUF4440"/>
    <property type="match status" value="1"/>
</dbReference>
<name>A0A8J6M272_9ALTE</name>
<feature type="chain" id="PRO_5035291831" evidence="1">
    <location>
        <begin position="24"/>
        <end position="148"/>
    </location>
</feature>
<proteinExistence type="predicted"/>
<sequence>MQTIKRNILFLLGLVFVSQLSFADELKQQVWDTELAFAKSMQQRDLAAFSQFIDEEAIFFNGEDTLTGKTQIVAYWQRFFKGEVAPFSWQPQLVVVLDSGNLAHSSGPVMAPNGKAFMQFNSVWRRNPDGHWRIVFDKGAPLPPATDS</sequence>
<evidence type="ECO:0000256" key="1">
    <source>
        <dbReference type="SAM" id="SignalP"/>
    </source>
</evidence>
<dbReference type="EMBL" id="JACNEP010000006">
    <property type="protein sequence ID" value="MBC3766043.1"/>
    <property type="molecule type" value="Genomic_DNA"/>
</dbReference>
<reference evidence="3" key="2">
    <citation type="submission" date="2020-08" db="EMBL/GenBank/DDBJ databases">
        <authorList>
            <person name="Lai Q."/>
        </authorList>
    </citation>
    <scope>NUCLEOTIDE SEQUENCE</scope>
    <source>
        <strain evidence="3">S27-2</strain>
    </source>
</reference>
<dbReference type="SUPFAM" id="SSF54427">
    <property type="entry name" value="NTF2-like"/>
    <property type="match status" value="1"/>
</dbReference>
<keyword evidence="1" id="KW-0732">Signal</keyword>
<protein>
    <submittedName>
        <fullName evidence="3">Nuclear transport factor 2 family protein</fullName>
    </submittedName>
</protein>
<feature type="domain" description="DUF4440" evidence="2">
    <location>
        <begin position="33"/>
        <end position="134"/>
    </location>
</feature>
<reference evidence="3" key="1">
    <citation type="journal article" date="2018" name="Int. J. Syst. Evol. Microbiol.">
        <title>Neptunicella marina gen. nov., sp. nov., isolated from surface seawater.</title>
        <authorList>
            <person name="Liu X."/>
            <person name="Lai Q."/>
            <person name="Du Y."/>
            <person name="Zhang X."/>
            <person name="Liu Z."/>
            <person name="Sun F."/>
            <person name="Shao Z."/>
        </authorList>
    </citation>
    <scope>NUCLEOTIDE SEQUENCE</scope>
    <source>
        <strain evidence="3">S27-2</strain>
    </source>
</reference>
<comment type="caution">
    <text evidence="3">The sequence shown here is derived from an EMBL/GenBank/DDBJ whole genome shotgun (WGS) entry which is preliminary data.</text>
</comment>
<gene>
    <name evidence="3" type="ORF">H8B19_09140</name>
</gene>
<organism evidence="3 4">
    <name type="scientific">Neptunicella marina</name>
    <dbReference type="NCBI Taxonomy" id="2125989"/>
    <lineage>
        <taxon>Bacteria</taxon>
        <taxon>Pseudomonadati</taxon>
        <taxon>Pseudomonadota</taxon>
        <taxon>Gammaproteobacteria</taxon>
        <taxon>Alteromonadales</taxon>
        <taxon>Alteromonadaceae</taxon>
        <taxon>Neptunicella</taxon>
    </lineage>
</organism>
<dbReference type="InterPro" id="IPR027843">
    <property type="entry name" value="DUF4440"/>
</dbReference>
<keyword evidence="4" id="KW-1185">Reference proteome</keyword>
<accession>A0A8J6M272</accession>
<dbReference type="RefSeq" id="WP_186506518.1">
    <property type="nucleotide sequence ID" value="NZ_JACNEP010000006.1"/>
</dbReference>
<evidence type="ECO:0000259" key="2">
    <source>
        <dbReference type="Pfam" id="PF14534"/>
    </source>
</evidence>
<dbReference type="Gene3D" id="3.10.450.50">
    <property type="match status" value="1"/>
</dbReference>
<evidence type="ECO:0000313" key="4">
    <source>
        <dbReference type="Proteomes" id="UP000601768"/>
    </source>
</evidence>
<dbReference type="Proteomes" id="UP000601768">
    <property type="component" value="Unassembled WGS sequence"/>
</dbReference>
<evidence type="ECO:0000313" key="3">
    <source>
        <dbReference type="EMBL" id="MBC3766043.1"/>
    </source>
</evidence>
<dbReference type="InterPro" id="IPR032710">
    <property type="entry name" value="NTF2-like_dom_sf"/>
</dbReference>
<dbReference type="AlphaFoldDB" id="A0A8J6M272"/>